<dbReference type="RefSeq" id="WP_053181373.1">
    <property type="nucleotide sequence ID" value="NZ_LGIA01000082.1"/>
</dbReference>
<dbReference type="OrthoDB" id="1545777at2"/>
<proteinExistence type="predicted"/>
<accession>A0A0L8VBY5</accession>
<evidence type="ECO:0000313" key="2">
    <source>
        <dbReference type="Proteomes" id="UP000036958"/>
    </source>
</evidence>
<protein>
    <submittedName>
        <fullName evidence="1">Uncharacterized protein</fullName>
    </submittedName>
</protein>
<keyword evidence="2" id="KW-1185">Reference proteome</keyword>
<dbReference type="AlphaFoldDB" id="A0A0L8VBY5"/>
<dbReference type="EMBL" id="LGIA01000082">
    <property type="protein sequence ID" value="KOH45662.1"/>
    <property type="molecule type" value="Genomic_DNA"/>
</dbReference>
<evidence type="ECO:0000313" key="1">
    <source>
        <dbReference type="EMBL" id="KOH45662.1"/>
    </source>
</evidence>
<dbReference type="Proteomes" id="UP000036958">
    <property type="component" value="Unassembled WGS sequence"/>
</dbReference>
<reference evidence="2" key="1">
    <citation type="submission" date="2015-07" db="EMBL/GenBank/DDBJ databases">
        <title>Genome sequencing of Sunxiuqinia dokdonensis strain SK.</title>
        <authorList>
            <person name="Ahn S."/>
            <person name="Kim B.-C."/>
        </authorList>
    </citation>
    <scope>NUCLEOTIDE SEQUENCE [LARGE SCALE GENOMIC DNA]</scope>
    <source>
        <strain evidence="2">SK</strain>
    </source>
</reference>
<gene>
    <name evidence="1" type="ORF">NC99_15210</name>
</gene>
<comment type="caution">
    <text evidence="1">The sequence shown here is derived from an EMBL/GenBank/DDBJ whole genome shotgun (WGS) entry which is preliminary data.</text>
</comment>
<name>A0A0L8VBY5_9BACT</name>
<organism evidence="1 2">
    <name type="scientific">Sunxiuqinia dokdonensis</name>
    <dbReference type="NCBI Taxonomy" id="1409788"/>
    <lineage>
        <taxon>Bacteria</taxon>
        <taxon>Pseudomonadati</taxon>
        <taxon>Bacteroidota</taxon>
        <taxon>Bacteroidia</taxon>
        <taxon>Marinilabiliales</taxon>
        <taxon>Prolixibacteraceae</taxon>
        <taxon>Sunxiuqinia</taxon>
    </lineage>
</organism>
<sequence>MKELKPSVKNSDLKNWVYPKCSLTQEEFLDGIQKAENDRFHSVQQSMKNFESWLKSKAKK</sequence>